<accession>A0A6N4V4Y4</accession>
<gene>
    <name evidence="2" type="ORF">MPOR_04750</name>
</gene>
<keyword evidence="3" id="KW-1185">Reference proteome</keyword>
<proteinExistence type="predicted"/>
<feature type="chain" id="PRO_5026846206" evidence="1">
    <location>
        <begin position="28"/>
        <end position="78"/>
    </location>
</feature>
<name>A0A6N4V4Y4_9MYCO</name>
<organism evidence="2 3">
    <name type="scientific">Mycolicibacterium poriferae</name>
    <dbReference type="NCBI Taxonomy" id="39694"/>
    <lineage>
        <taxon>Bacteria</taxon>
        <taxon>Bacillati</taxon>
        <taxon>Actinomycetota</taxon>
        <taxon>Actinomycetes</taxon>
        <taxon>Mycobacteriales</taxon>
        <taxon>Mycobacteriaceae</taxon>
        <taxon>Mycolicibacterium</taxon>
    </lineage>
</organism>
<evidence type="ECO:0000256" key="1">
    <source>
        <dbReference type="SAM" id="SignalP"/>
    </source>
</evidence>
<dbReference type="EMBL" id="AP022570">
    <property type="protein sequence ID" value="BBX49449.1"/>
    <property type="molecule type" value="Genomic_DNA"/>
</dbReference>
<reference evidence="2 3" key="1">
    <citation type="journal article" date="2019" name="Emerg. Microbes Infect.">
        <title>Comprehensive subspecies identification of 175 nontuberculous mycobacteria species based on 7547 genomic profiles.</title>
        <authorList>
            <person name="Matsumoto Y."/>
            <person name="Kinjo T."/>
            <person name="Motooka D."/>
            <person name="Nabeya D."/>
            <person name="Jung N."/>
            <person name="Uechi K."/>
            <person name="Horii T."/>
            <person name="Iida T."/>
            <person name="Fujita J."/>
            <person name="Nakamura S."/>
        </authorList>
    </citation>
    <scope>NUCLEOTIDE SEQUENCE [LARGE SCALE GENOMIC DNA]</scope>
    <source>
        <strain evidence="2 3">JCM 12603</strain>
    </source>
</reference>
<protein>
    <submittedName>
        <fullName evidence="2">Uncharacterized protein</fullName>
    </submittedName>
</protein>
<feature type="signal peptide" evidence="1">
    <location>
        <begin position="1"/>
        <end position="27"/>
    </location>
</feature>
<keyword evidence="1" id="KW-0732">Signal</keyword>
<evidence type="ECO:0000313" key="2">
    <source>
        <dbReference type="EMBL" id="BBX49449.1"/>
    </source>
</evidence>
<dbReference type="KEGG" id="mpof:MPOR_04750"/>
<dbReference type="AlphaFoldDB" id="A0A6N4V4Y4"/>
<dbReference type="RefSeq" id="WP_163672307.1">
    <property type="nucleotide sequence ID" value="NZ_AP022570.1"/>
</dbReference>
<evidence type="ECO:0000313" key="3">
    <source>
        <dbReference type="Proteomes" id="UP000466785"/>
    </source>
</evidence>
<dbReference type="Proteomes" id="UP000466785">
    <property type="component" value="Chromosome"/>
</dbReference>
<sequence>MKKIGRVGIIAGALSAAVIGLAGPAQADDGGSEDSGRDRDSNYYGRGGYYDVGGFNNPWINQLVPTVKVPKVDTRVRN</sequence>